<accession>A0A4D6KFT5</accession>
<dbReference type="RefSeq" id="WP_012807749.1">
    <property type="nucleotide sequence ID" value="NZ_CP039375.1"/>
</dbReference>
<organism evidence="1 2">
    <name type="scientific">Halomicrobium mukohataei</name>
    <dbReference type="NCBI Taxonomy" id="57705"/>
    <lineage>
        <taxon>Archaea</taxon>
        <taxon>Methanobacteriati</taxon>
        <taxon>Methanobacteriota</taxon>
        <taxon>Stenosarchaea group</taxon>
        <taxon>Halobacteria</taxon>
        <taxon>Halobacteriales</taxon>
        <taxon>Haloarculaceae</taxon>
        <taxon>Halomicrobium</taxon>
    </lineage>
</organism>
<dbReference type="OMA" id="HEDPEPF"/>
<dbReference type="Proteomes" id="UP000297053">
    <property type="component" value="Chromosome"/>
</dbReference>
<sequence length="172" mass="19000">MSDPAQRANTPFDRVVGPWERVIDEMHATAERHREDGKRVIDCHPGDVATLTGDPRTDAASTGDIEPDRRVGLDAVLPGSEFEAVQAVLRDRDPDRVEVFRARGNGLVFLLLSLSCGDSVVLLPLYYEREDADALRSIARDSGFPVHVRPLTDGERVRVTVDDPELCVPSRS</sequence>
<protein>
    <submittedName>
        <fullName evidence="1">Uncharacterized protein</fullName>
    </submittedName>
</protein>
<dbReference type="InterPro" id="IPR055951">
    <property type="entry name" value="DUF7529"/>
</dbReference>
<dbReference type="KEGG" id="halz:E5139_04390"/>
<dbReference type="Pfam" id="PF24373">
    <property type="entry name" value="DUF7529"/>
    <property type="match status" value="1"/>
</dbReference>
<reference evidence="1 2" key="1">
    <citation type="submission" date="2019-04" db="EMBL/GenBank/DDBJ databases">
        <title>Complete genome sequence of Arthrobacter sp. ZXY-2 associated with effective atrazine degradation and salt adaptation.</title>
        <authorList>
            <person name="Zhao X."/>
        </authorList>
    </citation>
    <scope>NUCLEOTIDE SEQUENCE [LARGE SCALE GENOMIC DNA]</scope>
    <source>
        <strain evidence="2">ZP60</strain>
    </source>
</reference>
<dbReference type="AlphaFoldDB" id="A0A4D6KFT5"/>
<dbReference type="EMBL" id="CP039375">
    <property type="protein sequence ID" value="QCD64911.1"/>
    <property type="molecule type" value="Genomic_DNA"/>
</dbReference>
<dbReference type="GeneID" id="42178148"/>
<gene>
    <name evidence="1" type="ORF">E5139_04390</name>
</gene>
<evidence type="ECO:0000313" key="1">
    <source>
        <dbReference type="EMBL" id="QCD64911.1"/>
    </source>
</evidence>
<reference evidence="1 2" key="2">
    <citation type="submission" date="2019-04" db="EMBL/GenBank/DDBJ databases">
        <authorList>
            <person name="Yang S."/>
            <person name="Wei W."/>
        </authorList>
    </citation>
    <scope>NUCLEOTIDE SEQUENCE [LARGE SCALE GENOMIC DNA]</scope>
    <source>
        <strain evidence="2">ZP60</strain>
    </source>
</reference>
<evidence type="ECO:0000313" key="2">
    <source>
        <dbReference type="Proteomes" id="UP000297053"/>
    </source>
</evidence>
<name>A0A4D6KFT5_9EURY</name>
<proteinExistence type="predicted"/>